<evidence type="ECO:0000313" key="8">
    <source>
        <dbReference type="Proteomes" id="UP000012081"/>
    </source>
</evidence>
<accession>M8DH06</accession>
<comment type="similarity">
    <text evidence="5">Belongs to the Prp family.</text>
</comment>
<dbReference type="CDD" id="cd16332">
    <property type="entry name" value="Prp-like"/>
    <property type="match status" value="1"/>
</dbReference>
<dbReference type="EMBL" id="APBN01000003">
    <property type="protein sequence ID" value="EMT52788.1"/>
    <property type="molecule type" value="Genomic_DNA"/>
</dbReference>
<dbReference type="STRING" id="1300222.I532_08412"/>
<dbReference type="PANTHER" id="PTHR39178:SF1">
    <property type="entry name" value="RIBOSOMAL-PROCESSING CYSTEINE PROTEASE PRP"/>
    <property type="match status" value="1"/>
</dbReference>
<dbReference type="GeneID" id="89500793"/>
<keyword evidence="1" id="KW-0690">Ribosome biogenesis</keyword>
<dbReference type="Pfam" id="PF04327">
    <property type="entry name" value="Peptidase_Prp"/>
    <property type="match status" value="1"/>
</dbReference>
<dbReference type="Gene3D" id="3.30.70.1490">
    <property type="entry name" value="Cysteine protease Prp"/>
    <property type="match status" value="1"/>
</dbReference>
<dbReference type="Proteomes" id="UP000012081">
    <property type="component" value="Unassembled WGS sequence"/>
</dbReference>
<evidence type="ECO:0000256" key="1">
    <source>
        <dbReference type="ARBA" id="ARBA00022517"/>
    </source>
</evidence>
<evidence type="ECO:0000256" key="3">
    <source>
        <dbReference type="ARBA" id="ARBA00022801"/>
    </source>
</evidence>
<evidence type="ECO:0000256" key="6">
    <source>
        <dbReference type="ARBA" id="ARBA00044538"/>
    </source>
</evidence>
<gene>
    <name evidence="7" type="ORF">I532_08412</name>
</gene>
<dbReference type="GO" id="GO:0042254">
    <property type="term" value="P:ribosome biogenesis"/>
    <property type="evidence" value="ECO:0007669"/>
    <property type="project" value="UniProtKB-KW"/>
</dbReference>
<dbReference type="AlphaFoldDB" id="M8DH06"/>
<organism evidence="7 8">
    <name type="scientific">Brevibacillus borstelensis AK1</name>
    <dbReference type="NCBI Taxonomy" id="1300222"/>
    <lineage>
        <taxon>Bacteria</taxon>
        <taxon>Bacillati</taxon>
        <taxon>Bacillota</taxon>
        <taxon>Bacilli</taxon>
        <taxon>Bacillales</taxon>
        <taxon>Paenibacillaceae</taxon>
        <taxon>Brevibacillus</taxon>
    </lineage>
</organism>
<sequence>MIEVIVNRAPYGIKEVCISGHANAAAYGSDIVCSAVSAISFGILNAIHPLLGIVPQVSQAPKDGGFLRWSISSLEDAELHEKQQLLAESMVISLLAVAEQYGSYVSVQDDKWQGGASQ</sequence>
<dbReference type="InterPro" id="IPR007422">
    <property type="entry name" value="Peptidase_Prp"/>
</dbReference>
<dbReference type="GO" id="GO:0008234">
    <property type="term" value="F:cysteine-type peptidase activity"/>
    <property type="evidence" value="ECO:0007669"/>
    <property type="project" value="UniProtKB-KW"/>
</dbReference>
<evidence type="ECO:0000313" key="7">
    <source>
        <dbReference type="EMBL" id="EMT52788.1"/>
    </source>
</evidence>
<dbReference type="GO" id="GO:0006508">
    <property type="term" value="P:proteolysis"/>
    <property type="evidence" value="ECO:0007669"/>
    <property type="project" value="UniProtKB-KW"/>
</dbReference>
<reference evidence="7 8" key="1">
    <citation type="submission" date="2013-03" db="EMBL/GenBank/DDBJ databases">
        <title>Assembly of a new bacterial strain Brevibacillus borstelensis AK1.</title>
        <authorList>
            <person name="Rajan I."/>
            <person name="PoliReddy D."/>
            <person name="Sugumar T."/>
            <person name="Rathinam K."/>
            <person name="Alqarawi S."/>
            <person name="Khalil A.B."/>
            <person name="Sivakumar N."/>
        </authorList>
    </citation>
    <scope>NUCLEOTIDE SEQUENCE [LARGE SCALE GENOMIC DNA]</scope>
    <source>
        <strain evidence="7 8">AK1</strain>
    </source>
</reference>
<dbReference type="RefSeq" id="WP_003387604.1">
    <property type="nucleotide sequence ID" value="NZ_APBN01000003.1"/>
</dbReference>
<keyword evidence="3" id="KW-0378">Hydrolase</keyword>
<evidence type="ECO:0000256" key="2">
    <source>
        <dbReference type="ARBA" id="ARBA00022670"/>
    </source>
</evidence>
<dbReference type="PANTHER" id="PTHR39178">
    <property type="entry name" value="HYPOTHETICAL RIBOSOME-ASSOCIATED PROTEIN"/>
    <property type="match status" value="1"/>
</dbReference>
<evidence type="ECO:0000256" key="5">
    <source>
        <dbReference type="ARBA" id="ARBA00044503"/>
    </source>
</evidence>
<keyword evidence="2" id="KW-0645">Protease</keyword>
<name>M8DH06_9BACL</name>
<comment type="caution">
    <text evidence="7">The sequence shown here is derived from an EMBL/GenBank/DDBJ whole genome shotgun (WGS) entry which is preliminary data.</text>
</comment>
<evidence type="ECO:0000256" key="4">
    <source>
        <dbReference type="ARBA" id="ARBA00022807"/>
    </source>
</evidence>
<dbReference type="PATRIC" id="fig|1300222.3.peg.1731"/>
<proteinExistence type="inferred from homology"/>
<dbReference type="SUPFAM" id="SSF118010">
    <property type="entry name" value="TM1457-like"/>
    <property type="match status" value="1"/>
</dbReference>
<keyword evidence="8" id="KW-1185">Reference proteome</keyword>
<dbReference type="InterPro" id="IPR036764">
    <property type="entry name" value="Peptidase_Prp_sf"/>
</dbReference>
<dbReference type="OrthoDB" id="48998at2"/>
<protein>
    <recommendedName>
        <fullName evidence="6">Ribosomal processing cysteine protease Prp</fullName>
    </recommendedName>
</protein>
<keyword evidence="4" id="KW-0788">Thiol protease</keyword>